<dbReference type="PANTHER" id="PTHR43819:SF1">
    <property type="entry name" value="ARCHAEAL-TYPE GLUTAMATE SYNTHASE [NADPH]"/>
    <property type="match status" value="1"/>
</dbReference>
<dbReference type="PIRSF" id="PIRSF006429">
    <property type="entry name" value="GOGAT_lg_2"/>
    <property type="match status" value="1"/>
</dbReference>
<evidence type="ECO:0000256" key="1">
    <source>
        <dbReference type="ARBA" id="ARBA00009716"/>
    </source>
</evidence>
<dbReference type="InterPro" id="IPR013785">
    <property type="entry name" value="Aldolase_TIM"/>
</dbReference>
<dbReference type="PANTHER" id="PTHR43819">
    <property type="entry name" value="ARCHAEAL-TYPE GLUTAMATE SYNTHASE [NADPH]"/>
    <property type="match status" value="1"/>
</dbReference>
<proteinExistence type="inferred from homology"/>
<dbReference type="GO" id="GO:0015930">
    <property type="term" value="F:glutamate synthase activity"/>
    <property type="evidence" value="ECO:0007669"/>
    <property type="project" value="InterPro"/>
</dbReference>
<reference evidence="5 6" key="1">
    <citation type="submission" date="2018-02" db="EMBL/GenBank/DDBJ databases">
        <title>Novel Leptospira species isolated from soil and water in Japan.</title>
        <authorList>
            <person name="Nakao R."/>
            <person name="Masuzawa T."/>
        </authorList>
    </citation>
    <scope>NUCLEOTIDE SEQUENCE [LARGE SCALE GENOMIC DNA]</scope>
    <source>
        <strain evidence="5 6">YH101</strain>
    </source>
</reference>
<gene>
    <name evidence="5" type="ORF">LPTSP4_32660</name>
</gene>
<evidence type="ECO:0000313" key="6">
    <source>
        <dbReference type="Proteomes" id="UP000245133"/>
    </source>
</evidence>
<protein>
    <submittedName>
        <fullName evidence="5">Glutamate synthase domain 2 protein</fullName>
    </submittedName>
</protein>
<comment type="caution">
    <text evidence="5">The sequence shown here is derived from an EMBL/GenBank/DDBJ whole genome shotgun (WGS) entry which is preliminary data.</text>
</comment>
<dbReference type="EMBL" id="BFBB01000008">
    <property type="protein sequence ID" value="GBF51728.1"/>
    <property type="molecule type" value="Genomic_DNA"/>
</dbReference>
<dbReference type="AlphaFoldDB" id="A0A2P2E4B4"/>
<dbReference type="RefSeq" id="WP_108978196.1">
    <property type="nucleotide sequence ID" value="NZ_BFBB01000008.1"/>
</dbReference>
<comment type="similarity">
    <text evidence="1 2">Belongs to the glutamate synthase family.</text>
</comment>
<dbReference type="Gene3D" id="3.20.20.70">
    <property type="entry name" value="Aldolase class I"/>
    <property type="match status" value="1"/>
</dbReference>
<accession>A0A2P2E4B4</accession>
<evidence type="ECO:0000256" key="3">
    <source>
        <dbReference type="SAM" id="Phobius"/>
    </source>
</evidence>
<keyword evidence="3" id="KW-0472">Membrane</keyword>
<dbReference type="InterPro" id="IPR002932">
    <property type="entry name" value="Glu_synthdom"/>
</dbReference>
<keyword evidence="3" id="KW-0812">Transmembrane</keyword>
<dbReference type="GO" id="GO:0006537">
    <property type="term" value="P:glutamate biosynthetic process"/>
    <property type="evidence" value="ECO:0007669"/>
    <property type="project" value="InterPro"/>
</dbReference>
<dbReference type="Pfam" id="PF01645">
    <property type="entry name" value="Glu_synthase"/>
    <property type="match status" value="1"/>
</dbReference>
<dbReference type="InterPro" id="IPR024188">
    <property type="entry name" value="GltB"/>
</dbReference>
<evidence type="ECO:0000259" key="4">
    <source>
        <dbReference type="Pfam" id="PF01645"/>
    </source>
</evidence>
<dbReference type="CDD" id="cd02808">
    <property type="entry name" value="GltS_FMN"/>
    <property type="match status" value="1"/>
</dbReference>
<feature type="transmembrane region" description="Helical" evidence="3">
    <location>
        <begin position="12"/>
        <end position="29"/>
    </location>
</feature>
<evidence type="ECO:0000256" key="2">
    <source>
        <dbReference type="PIRNR" id="PIRNR006429"/>
    </source>
</evidence>
<dbReference type="SUPFAM" id="SSF51395">
    <property type="entry name" value="FMN-linked oxidoreductases"/>
    <property type="match status" value="1"/>
</dbReference>
<keyword evidence="3" id="KW-1133">Transmembrane helix</keyword>
<sequence length="521" mass="58791">MEQFLLWIQTHPWQSFFSAVLFTFVFIFLRDITQKKHTIQRNFPIVGHLRYFLEMIGPELRQYWVANDKEERPFDRTERSWIYATAKGQNNNFGFGTTEIQYEPGYPIIKHRAFPFPEAKAYIHAKDPSCIPSLKVIGAWRNRKFPYRPYSIINISAMSFGSLGKNAVLALNKGARDSGAYHNTGEGGLSPYHNEGADLMWQIGTGYFGARDEHGKFDIHKVAEKVRKNPKIRLIEIKLSQGAKPGKGGILPAKKVNAEIANIRHVPVGKDCISPNAHSEFDTVKELIDFIERIAEATGIPVGIKSAVGEIEFWEELAKEIKSQNRGPDFITIDGGEGGTGAAPLTYADHVSLPFKIGFQRVYTLFQREGISKQIVWIGSGKLGFPDRAVVAIAMGCDLIHIAREAMLSIGCIQAQKCHTDHCPAGVATQNWWLQRGVDPVLKGKRAAKYIQGFRKELLSLAHSCGYEHPLQFNGKDIEISLGMNRYQTLEELLGYKRDSVEFTKFQDYIDFPERLPTLTQ</sequence>
<feature type="domain" description="Glutamate synthase" evidence="4">
    <location>
        <begin position="153"/>
        <end position="467"/>
    </location>
</feature>
<evidence type="ECO:0000313" key="5">
    <source>
        <dbReference type="EMBL" id="GBF51728.1"/>
    </source>
</evidence>
<dbReference type="Proteomes" id="UP000245133">
    <property type="component" value="Unassembled WGS sequence"/>
</dbReference>
<dbReference type="OrthoDB" id="9758182at2"/>
<name>A0A2P2E4B4_9LEPT</name>
<keyword evidence="6" id="KW-1185">Reference proteome</keyword>
<organism evidence="5 6">
    <name type="scientific">Leptospira ryugenii</name>
    <dbReference type="NCBI Taxonomy" id="1917863"/>
    <lineage>
        <taxon>Bacteria</taxon>
        <taxon>Pseudomonadati</taxon>
        <taxon>Spirochaetota</taxon>
        <taxon>Spirochaetia</taxon>
        <taxon>Leptospirales</taxon>
        <taxon>Leptospiraceae</taxon>
        <taxon>Leptospira</taxon>
    </lineage>
</organism>